<feature type="repeat" description="ANK" evidence="1">
    <location>
        <begin position="20"/>
        <end position="41"/>
    </location>
</feature>
<dbReference type="SUPFAM" id="SSF52540">
    <property type="entry name" value="P-loop containing nucleoside triphosphate hydrolases"/>
    <property type="match status" value="1"/>
</dbReference>
<name>A0A8S3UFS8_MYTED</name>
<dbReference type="SUPFAM" id="SSF48403">
    <property type="entry name" value="Ankyrin repeat"/>
    <property type="match status" value="1"/>
</dbReference>
<dbReference type="PROSITE" id="PS51192">
    <property type="entry name" value="HELICASE_ATP_BIND_1"/>
    <property type="match status" value="1"/>
</dbReference>
<dbReference type="GO" id="GO:0061630">
    <property type="term" value="F:ubiquitin protein ligase activity"/>
    <property type="evidence" value="ECO:0007669"/>
    <property type="project" value="UniProtKB-EC"/>
</dbReference>
<dbReference type="GO" id="GO:0005737">
    <property type="term" value="C:cytoplasm"/>
    <property type="evidence" value="ECO:0007669"/>
    <property type="project" value="TreeGrafter"/>
</dbReference>
<keyword evidence="4" id="KW-0808">Transferase</keyword>
<dbReference type="InterPro" id="IPR045609">
    <property type="entry name" value="DUF6451"/>
</dbReference>
<dbReference type="PROSITE" id="PS50088">
    <property type="entry name" value="ANK_REPEAT"/>
    <property type="match status" value="1"/>
</dbReference>
<protein>
    <submittedName>
        <fullName evidence="4">MIB</fullName>
        <ecNumber evidence="4">2.3.2.27</ecNumber>
    </submittedName>
</protein>
<dbReference type="Pfam" id="PF00023">
    <property type="entry name" value="Ank"/>
    <property type="match status" value="1"/>
</dbReference>
<dbReference type="EC" id="2.3.2.27" evidence="4"/>
<organism evidence="4 5">
    <name type="scientific">Mytilus edulis</name>
    <name type="common">Blue mussel</name>
    <dbReference type="NCBI Taxonomy" id="6550"/>
    <lineage>
        <taxon>Eukaryota</taxon>
        <taxon>Metazoa</taxon>
        <taxon>Spiralia</taxon>
        <taxon>Lophotrochozoa</taxon>
        <taxon>Mollusca</taxon>
        <taxon>Bivalvia</taxon>
        <taxon>Autobranchia</taxon>
        <taxon>Pteriomorphia</taxon>
        <taxon>Mytilida</taxon>
        <taxon>Mytiloidea</taxon>
        <taxon>Mytilidae</taxon>
        <taxon>Mytilinae</taxon>
        <taxon>Mytilus</taxon>
    </lineage>
</organism>
<dbReference type="EMBL" id="CAJPWZ010002546">
    <property type="protein sequence ID" value="CAG2240052.1"/>
    <property type="molecule type" value="Genomic_DNA"/>
</dbReference>
<dbReference type="PANTHER" id="PTHR24202">
    <property type="entry name" value="E3 UBIQUITIN-PROTEIN LIGASE MIB2"/>
    <property type="match status" value="1"/>
</dbReference>
<dbReference type="InterPro" id="IPR002110">
    <property type="entry name" value="Ankyrin_rpt"/>
</dbReference>
<dbReference type="InterPro" id="IPR014001">
    <property type="entry name" value="Helicase_ATP-bd"/>
</dbReference>
<comment type="caution">
    <text evidence="4">The sequence shown here is derived from an EMBL/GenBank/DDBJ whole genome shotgun (WGS) entry which is preliminary data.</text>
</comment>
<dbReference type="AlphaFoldDB" id="A0A8S3UFS8"/>
<dbReference type="Proteomes" id="UP000683360">
    <property type="component" value="Unassembled WGS sequence"/>
</dbReference>
<dbReference type="Pfam" id="PF00270">
    <property type="entry name" value="DEAD"/>
    <property type="match status" value="1"/>
</dbReference>
<dbReference type="InterPro" id="IPR036770">
    <property type="entry name" value="Ankyrin_rpt-contain_sf"/>
</dbReference>
<dbReference type="GO" id="GO:0005524">
    <property type="term" value="F:ATP binding"/>
    <property type="evidence" value="ECO:0007669"/>
    <property type="project" value="InterPro"/>
</dbReference>
<evidence type="ECO:0000259" key="3">
    <source>
        <dbReference type="PROSITE" id="PS51192"/>
    </source>
</evidence>
<dbReference type="SMART" id="SM00248">
    <property type="entry name" value="ANK"/>
    <property type="match status" value="1"/>
</dbReference>
<accession>A0A8S3UFS8</accession>
<feature type="coiled-coil region" evidence="2">
    <location>
        <begin position="288"/>
        <end position="315"/>
    </location>
</feature>
<dbReference type="InterPro" id="IPR027417">
    <property type="entry name" value="P-loop_NTPase"/>
</dbReference>
<dbReference type="Pfam" id="PF20049">
    <property type="entry name" value="DUF6451"/>
    <property type="match status" value="1"/>
</dbReference>
<dbReference type="PRINTS" id="PR01415">
    <property type="entry name" value="ANKYRIN"/>
</dbReference>
<reference evidence="4" key="1">
    <citation type="submission" date="2021-03" db="EMBL/GenBank/DDBJ databases">
        <authorList>
            <person name="Bekaert M."/>
        </authorList>
    </citation>
    <scope>NUCLEOTIDE SEQUENCE</scope>
</reference>
<keyword evidence="4" id="KW-0012">Acyltransferase</keyword>
<dbReference type="GO" id="GO:0003676">
    <property type="term" value="F:nucleic acid binding"/>
    <property type="evidence" value="ECO:0007669"/>
    <property type="project" value="InterPro"/>
</dbReference>
<dbReference type="Gene3D" id="1.25.40.20">
    <property type="entry name" value="Ankyrin repeat-containing domain"/>
    <property type="match status" value="1"/>
</dbReference>
<dbReference type="PANTHER" id="PTHR24202:SF53">
    <property type="entry name" value="E3 UBIQUITIN-PROTEIN LIGASE MIB1"/>
    <property type="match status" value="1"/>
</dbReference>
<keyword evidence="2" id="KW-0175">Coiled coil</keyword>
<dbReference type="Gene3D" id="3.40.50.300">
    <property type="entry name" value="P-loop containing nucleotide triphosphate hydrolases"/>
    <property type="match status" value="1"/>
</dbReference>
<evidence type="ECO:0000256" key="1">
    <source>
        <dbReference type="PROSITE-ProRule" id="PRU00023"/>
    </source>
</evidence>
<proteinExistence type="predicted"/>
<dbReference type="PROSITE" id="PS50297">
    <property type="entry name" value="ANK_REP_REGION"/>
    <property type="match status" value="1"/>
</dbReference>
<dbReference type="InterPro" id="IPR011545">
    <property type="entry name" value="DEAD/DEAH_box_helicase_dom"/>
</dbReference>
<evidence type="ECO:0000256" key="2">
    <source>
        <dbReference type="SAM" id="Coils"/>
    </source>
</evidence>
<keyword evidence="1" id="KW-0040">ANK repeat</keyword>
<dbReference type="CDD" id="cd16725">
    <property type="entry name" value="RING-HC_MIB1_rpt2"/>
    <property type="match status" value="1"/>
</dbReference>
<dbReference type="Pfam" id="PF13920">
    <property type="entry name" value="zf-C3HC4_3"/>
    <property type="match status" value="1"/>
</dbReference>
<sequence>MRILLTKIPRHWIVDEKKDDGYTALHLAALNNHVEVAELLVHQSRGSNSNIPNEESKDEIIVMIEIVQISEYIVLVLGKANMDIQNVNLQTALHLSCRKTTHRLFIGKRNCNLNIPDKDGDTPSMKPLRHHTLSQLRQLQDMQDAGQVIDGIRNPGADKKSSAFIACFLAANGADLNIKNKKVKPLDSCPDSQSLSEERYIIWTMWSCGDSVPCVLPRVKKCLMCKEPVTSRHKIEECVVCSDKKASVLFMPCAHMCACDDKLVPFLYAVEEIPPPAPQPPGIMNNGSRETTKDVQKLQQQLQDIKDQSKSIAKVLEGENIQIAAETGSGKTLAYLLPIMEMISRQKKRDAKFGTEIPENSPRCIILVPTKELVQQVKVLADKFAAQMDFSVDTMIGSFGTKKKLAYPKKSEIDILISTTGMLASKKFLGAMDNVEDFTYLGGIISKDNGTGKDTKTRLSKARATFARLHTILKSNHYSLRTKLRIYNSNVKSVLLYGSETWRVLVDDLHKLDAFYTSCIKRSIEYSGQIRSETRAFWRNVMLRA</sequence>
<dbReference type="GO" id="GO:0016567">
    <property type="term" value="P:protein ubiquitination"/>
    <property type="evidence" value="ECO:0007669"/>
    <property type="project" value="TreeGrafter"/>
</dbReference>
<evidence type="ECO:0000313" key="5">
    <source>
        <dbReference type="Proteomes" id="UP000683360"/>
    </source>
</evidence>
<keyword evidence="5" id="KW-1185">Reference proteome</keyword>
<evidence type="ECO:0000313" key="4">
    <source>
        <dbReference type="EMBL" id="CAG2240052.1"/>
    </source>
</evidence>
<dbReference type="GO" id="GO:0006897">
    <property type="term" value="P:endocytosis"/>
    <property type="evidence" value="ECO:0007669"/>
    <property type="project" value="TreeGrafter"/>
</dbReference>
<gene>
    <name evidence="4" type="ORF">MEDL_52385</name>
</gene>
<dbReference type="GO" id="GO:0007219">
    <property type="term" value="P:Notch signaling pathway"/>
    <property type="evidence" value="ECO:0007669"/>
    <property type="project" value="TreeGrafter"/>
</dbReference>
<dbReference type="SMART" id="SM00487">
    <property type="entry name" value="DEXDc"/>
    <property type="match status" value="1"/>
</dbReference>
<feature type="domain" description="Helicase ATP-binding" evidence="3">
    <location>
        <begin position="312"/>
        <end position="520"/>
    </location>
</feature>
<dbReference type="OrthoDB" id="2122982at2759"/>